<organism evidence="2 3">
    <name type="scientific">Taibaiella lutea</name>
    <dbReference type="NCBI Taxonomy" id="2608001"/>
    <lineage>
        <taxon>Bacteria</taxon>
        <taxon>Pseudomonadati</taxon>
        <taxon>Bacteroidota</taxon>
        <taxon>Chitinophagia</taxon>
        <taxon>Chitinophagales</taxon>
        <taxon>Chitinophagaceae</taxon>
        <taxon>Taibaiella</taxon>
    </lineage>
</organism>
<keyword evidence="3" id="KW-1185">Reference proteome</keyword>
<evidence type="ECO:0000256" key="1">
    <source>
        <dbReference type="SAM" id="SignalP"/>
    </source>
</evidence>
<dbReference type="AlphaFoldDB" id="A0A5M6CHM5"/>
<proteinExistence type="predicted"/>
<dbReference type="EMBL" id="VWSH01000002">
    <property type="protein sequence ID" value="KAA5534664.1"/>
    <property type="molecule type" value="Genomic_DNA"/>
</dbReference>
<accession>A0A5M6CHM5</accession>
<dbReference type="RefSeq" id="WP_150032343.1">
    <property type="nucleotide sequence ID" value="NZ_VWSH01000002.1"/>
</dbReference>
<sequence>MNRIISLSFLLLLLPLRFFAQSNYKPATVILLNHQQLVGYINYKEWDSNPKSFSFKDDKGQQTLGIQDVESFTINKLETFERFIFTTKTSGKAKSISDIKIGNQKPLTDTIFIRLVTSGKFLNLYVYENKYCTKFFIKDNYKQQTSELIYDEFYPDGTMFNIEYNNKYKGQLSIFAHDSMANNQNKVMRLLERATYSYDALTKIVNLLNAENATKTNTKFEMKPFAGLFLQRSDASYSEKTPLADAPRTPSYRPGINAGLDFYTNAVIRRYMMRMEVSVSSSSFETKKTNEVSPKESHVYYHKFDQYKISFAPQFLMNIYNKDRFKFNIGVGICFDYSFFTNDDCYAINTYYGISHELKTPFEYQHFSLSAPIRAGIILNKKIDIFGKYNLPVSNNSNYLAYSLTIRSLQIGVNYLF</sequence>
<feature type="signal peptide" evidence="1">
    <location>
        <begin position="1"/>
        <end position="20"/>
    </location>
</feature>
<reference evidence="2 3" key="1">
    <citation type="submission" date="2019-09" db="EMBL/GenBank/DDBJ databases">
        <title>Genome sequence and assembly of Taibaiella sp.</title>
        <authorList>
            <person name="Chhetri G."/>
        </authorList>
    </citation>
    <scope>NUCLEOTIDE SEQUENCE [LARGE SCALE GENOMIC DNA]</scope>
    <source>
        <strain evidence="2 3">KVB11</strain>
    </source>
</reference>
<keyword evidence="1" id="KW-0732">Signal</keyword>
<name>A0A5M6CHM5_9BACT</name>
<protein>
    <recommendedName>
        <fullName evidence="4">Outer membrane protein beta-barrel domain-containing protein</fullName>
    </recommendedName>
</protein>
<evidence type="ECO:0000313" key="2">
    <source>
        <dbReference type="EMBL" id="KAA5534664.1"/>
    </source>
</evidence>
<gene>
    <name evidence="2" type="ORF">F0919_08600</name>
</gene>
<evidence type="ECO:0000313" key="3">
    <source>
        <dbReference type="Proteomes" id="UP000323632"/>
    </source>
</evidence>
<feature type="chain" id="PRO_5024353190" description="Outer membrane protein beta-barrel domain-containing protein" evidence="1">
    <location>
        <begin position="21"/>
        <end position="417"/>
    </location>
</feature>
<comment type="caution">
    <text evidence="2">The sequence shown here is derived from an EMBL/GenBank/DDBJ whole genome shotgun (WGS) entry which is preliminary data.</text>
</comment>
<evidence type="ECO:0008006" key="4">
    <source>
        <dbReference type="Google" id="ProtNLM"/>
    </source>
</evidence>
<dbReference type="Proteomes" id="UP000323632">
    <property type="component" value="Unassembled WGS sequence"/>
</dbReference>